<dbReference type="Proteomes" id="UP000662703">
    <property type="component" value="Unassembled WGS sequence"/>
</dbReference>
<name>A0ABS0AL58_9GAMM</name>
<organism evidence="5 6">
    <name type="scientific">Alloalcanivorax profundimaris</name>
    <dbReference type="NCBI Taxonomy" id="2735259"/>
    <lineage>
        <taxon>Bacteria</taxon>
        <taxon>Pseudomonadati</taxon>
        <taxon>Pseudomonadota</taxon>
        <taxon>Gammaproteobacteria</taxon>
        <taxon>Oceanospirillales</taxon>
        <taxon>Alcanivoracaceae</taxon>
        <taxon>Alloalcanivorax</taxon>
    </lineage>
</organism>
<evidence type="ECO:0000256" key="4">
    <source>
        <dbReference type="ARBA" id="ARBA00023160"/>
    </source>
</evidence>
<keyword evidence="6" id="KW-1185">Reference proteome</keyword>
<dbReference type="InterPro" id="IPR007431">
    <property type="entry name" value="ACP_PD"/>
</dbReference>
<dbReference type="Pfam" id="PF04336">
    <property type="entry name" value="ACP_PD"/>
    <property type="match status" value="1"/>
</dbReference>
<dbReference type="PANTHER" id="PTHR38764:SF1">
    <property type="entry name" value="ACYL CARRIER PROTEIN PHOSPHODIESTERASE"/>
    <property type="match status" value="1"/>
</dbReference>
<evidence type="ECO:0008006" key="7">
    <source>
        <dbReference type="Google" id="ProtNLM"/>
    </source>
</evidence>
<evidence type="ECO:0000313" key="5">
    <source>
        <dbReference type="EMBL" id="MBF5054857.1"/>
    </source>
</evidence>
<proteinExistence type="predicted"/>
<reference evidence="5 6" key="1">
    <citation type="submission" date="2012-09" db="EMBL/GenBank/DDBJ databases">
        <title>Genome Sequence of alkane-degrading Bacterium Alcanivorax sp. 521-1.</title>
        <authorList>
            <person name="Lai Q."/>
            <person name="Shao Z."/>
        </authorList>
    </citation>
    <scope>NUCLEOTIDE SEQUENCE [LARGE SCALE GENOMIC DNA]</scope>
    <source>
        <strain evidence="5 6">521-1</strain>
    </source>
</reference>
<accession>A0ABS0AL58</accession>
<evidence type="ECO:0000256" key="1">
    <source>
        <dbReference type="ARBA" id="ARBA00022516"/>
    </source>
</evidence>
<evidence type="ECO:0000256" key="2">
    <source>
        <dbReference type="ARBA" id="ARBA00022801"/>
    </source>
</evidence>
<protein>
    <recommendedName>
        <fullName evidence="7">DUF479 domain-containing protein</fullName>
    </recommendedName>
</protein>
<evidence type="ECO:0000256" key="3">
    <source>
        <dbReference type="ARBA" id="ARBA00023098"/>
    </source>
</evidence>
<evidence type="ECO:0000313" key="6">
    <source>
        <dbReference type="Proteomes" id="UP000662703"/>
    </source>
</evidence>
<dbReference type="PIRSF" id="PIRSF011489">
    <property type="entry name" value="DUF479"/>
    <property type="match status" value="1"/>
</dbReference>
<keyword evidence="4" id="KW-0275">Fatty acid biosynthesis</keyword>
<keyword evidence="1" id="KW-0444">Lipid biosynthesis</keyword>
<keyword evidence="3" id="KW-0443">Lipid metabolism</keyword>
<dbReference type="RefSeq" id="WP_194863809.1">
    <property type="nucleotide sequence ID" value="NZ_ARXX01000001.1"/>
</dbReference>
<keyword evidence="4" id="KW-0276">Fatty acid metabolism</keyword>
<keyword evidence="2" id="KW-0378">Hydrolase</keyword>
<gene>
    <name evidence="5" type="ORF">Y5W_00151</name>
</gene>
<dbReference type="PANTHER" id="PTHR38764">
    <property type="entry name" value="ACYL CARRIER PROTEIN PHOSPHODIESTERASE"/>
    <property type="match status" value="1"/>
</dbReference>
<comment type="caution">
    <text evidence="5">The sequence shown here is derived from an EMBL/GenBank/DDBJ whole genome shotgun (WGS) entry which is preliminary data.</text>
</comment>
<sequence>MNYFAHLALARPTPASKVGNLLGDFMRGVREDELPAPVRQGLRNHRLVDRLTDHHPPVRDSRRLFAAPRRRFAGVALDVLFDHFLVRHWARFHDRPLDAALDDDYHLLRAGEPLMPADMRAVVDRMVSQDWIRRYAELDTVGRALDRIAARVRFANRFQGCQVDIERHYRELEAVFLDLYPRLQRAVAEQALEASGPPTEG</sequence>
<dbReference type="EMBL" id="ARXX01000001">
    <property type="protein sequence ID" value="MBF5054857.1"/>
    <property type="molecule type" value="Genomic_DNA"/>
</dbReference>